<proteinExistence type="predicted"/>
<gene>
    <name evidence="2" type="ORF">S01H1_09884</name>
</gene>
<organism evidence="2">
    <name type="scientific">marine sediment metagenome</name>
    <dbReference type="NCBI Taxonomy" id="412755"/>
    <lineage>
        <taxon>unclassified sequences</taxon>
        <taxon>metagenomes</taxon>
        <taxon>ecological metagenomes</taxon>
    </lineage>
</organism>
<dbReference type="PRINTS" id="PR01270">
    <property type="entry name" value="HDASUPER"/>
</dbReference>
<dbReference type="Gene3D" id="3.40.800.20">
    <property type="entry name" value="Histone deacetylase domain"/>
    <property type="match status" value="2"/>
</dbReference>
<dbReference type="InterPro" id="IPR023696">
    <property type="entry name" value="Ureohydrolase_dom_sf"/>
</dbReference>
<evidence type="ECO:0000259" key="1">
    <source>
        <dbReference type="Pfam" id="PF00850"/>
    </source>
</evidence>
<accession>X0RWE5</accession>
<dbReference type="InterPro" id="IPR000286">
    <property type="entry name" value="HDACs"/>
</dbReference>
<dbReference type="GO" id="GO:0040029">
    <property type="term" value="P:epigenetic regulation of gene expression"/>
    <property type="evidence" value="ECO:0007669"/>
    <property type="project" value="TreeGrafter"/>
</dbReference>
<dbReference type="PANTHER" id="PTHR10625:SF10">
    <property type="entry name" value="HISTONE DEACETYLASE HDAC1"/>
    <property type="match status" value="1"/>
</dbReference>
<feature type="domain" description="Histone deacetylase" evidence="1">
    <location>
        <begin position="144"/>
        <end position="221"/>
    </location>
</feature>
<name>X0RWE5_9ZZZZ</name>
<protein>
    <recommendedName>
        <fullName evidence="1">Histone deacetylase domain-containing protein</fullName>
    </recommendedName>
</protein>
<dbReference type="SUPFAM" id="SSF52768">
    <property type="entry name" value="Arginase/deacetylase"/>
    <property type="match status" value="1"/>
</dbReference>
<dbReference type="Pfam" id="PF00850">
    <property type="entry name" value="Hist_deacetyl"/>
    <property type="match status" value="2"/>
</dbReference>
<sequence length="223" mass="24941">MQSIFNVVSGDYEFLEPTPAKEEDIAAIHTLPHIDYVKRIGLYDISSLAAGGAIQAAFIGLKEPCFAMIRPPGHHASADRSWGFCYFNNMAIALERLKREKTINRAFVLDIDLHFGDGTVNIFRKKDYVTILNVSSNNRESYLREIAKELGEQQSEIIGISAGFDNHKDDWGGLLETQDYTTIGKMVRETCEKKRCGCFAILEGGYNHQVLGYNVQALLQGMA</sequence>
<dbReference type="PANTHER" id="PTHR10625">
    <property type="entry name" value="HISTONE DEACETYLASE HDAC1-RELATED"/>
    <property type="match status" value="1"/>
</dbReference>
<dbReference type="AlphaFoldDB" id="X0RWE5"/>
<reference evidence="2" key="1">
    <citation type="journal article" date="2014" name="Front. Microbiol.">
        <title>High frequency of phylogenetically diverse reductive dehalogenase-homologous genes in deep subseafloor sedimentary metagenomes.</title>
        <authorList>
            <person name="Kawai M."/>
            <person name="Futagami T."/>
            <person name="Toyoda A."/>
            <person name="Takaki Y."/>
            <person name="Nishi S."/>
            <person name="Hori S."/>
            <person name="Arai W."/>
            <person name="Tsubouchi T."/>
            <person name="Morono Y."/>
            <person name="Uchiyama I."/>
            <person name="Ito T."/>
            <person name="Fujiyama A."/>
            <person name="Inagaki F."/>
            <person name="Takami H."/>
        </authorList>
    </citation>
    <scope>NUCLEOTIDE SEQUENCE</scope>
    <source>
        <strain evidence="2">Expedition CK06-06</strain>
    </source>
</reference>
<dbReference type="InterPro" id="IPR023801">
    <property type="entry name" value="His_deacetylse_dom"/>
</dbReference>
<dbReference type="EMBL" id="BARS01005050">
    <property type="protein sequence ID" value="GAF68052.1"/>
    <property type="molecule type" value="Genomic_DNA"/>
</dbReference>
<dbReference type="InterPro" id="IPR037138">
    <property type="entry name" value="His_deacetylse_dom_sf"/>
</dbReference>
<feature type="domain" description="Histone deacetylase" evidence="1">
    <location>
        <begin position="39"/>
        <end position="137"/>
    </location>
</feature>
<dbReference type="GO" id="GO:0004407">
    <property type="term" value="F:histone deacetylase activity"/>
    <property type="evidence" value="ECO:0007669"/>
    <property type="project" value="TreeGrafter"/>
</dbReference>
<comment type="caution">
    <text evidence="2">The sequence shown here is derived from an EMBL/GenBank/DDBJ whole genome shotgun (WGS) entry which is preliminary data.</text>
</comment>
<evidence type="ECO:0000313" key="2">
    <source>
        <dbReference type="EMBL" id="GAF68052.1"/>
    </source>
</evidence>